<reference evidence="1" key="1">
    <citation type="journal article" date="2020" name="Nature">
        <title>Giant virus diversity and host interactions through global metagenomics.</title>
        <authorList>
            <person name="Schulz F."/>
            <person name="Roux S."/>
            <person name="Paez-Espino D."/>
            <person name="Jungbluth S."/>
            <person name="Walsh D.A."/>
            <person name="Denef V.J."/>
            <person name="McMahon K.D."/>
            <person name="Konstantinidis K.T."/>
            <person name="Eloe-Fadrosh E.A."/>
            <person name="Kyrpides N.C."/>
            <person name="Woyke T."/>
        </authorList>
    </citation>
    <scope>NUCLEOTIDE SEQUENCE</scope>
    <source>
        <strain evidence="1">GVMAG-M-3300023174-46</strain>
    </source>
</reference>
<organism evidence="1">
    <name type="scientific">viral metagenome</name>
    <dbReference type="NCBI Taxonomy" id="1070528"/>
    <lineage>
        <taxon>unclassified sequences</taxon>
        <taxon>metagenomes</taxon>
        <taxon>organismal metagenomes</taxon>
    </lineage>
</organism>
<proteinExistence type="predicted"/>
<name>A0A6C0DPA0_9ZZZZ</name>
<protein>
    <submittedName>
        <fullName evidence="1">Uncharacterized protein</fullName>
    </submittedName>
</protein>
<evidence type="ECO:0000313" key="1">
    <source>
        <dbReference type="EMBL" id="QHT18301.1"/>
    </source>
</evidence>
<sequence length="134" mass="15439">MQGSSESTDLVAVGGKSPATFDTMVRSWVHFDKLAATFVRQAQQARTARMRWETQILDNLRQTHRTDSIIQIGGGRLTVHDEKHAQPLTYGRLESLLHQYYAKKRPGSEDETMKLMEFLKQNRSYVLETRLKKS</sequence>
<dbReference type="EMBL" id="MN739654">
    <property type="protein sequence ID" value="QHT18301.1"/>
    <property type="molecule type" value="Genomic_DNA"/>
</dbReference>
<accession>A0A6C0DPA0</accession>
<dbReference type="AlphaFoldDB" id="A0A6C0DPA0"/>